<dbReference type="EMBL" id="LCZI01000876">
    <property type="protein sequence ID" value="KKZ64049.1"/>
    <property type="molecule type" value="Genomic_DNA"/>
</dbReference>
<evidence type="ECO:0000256" key="1">
    <source>
        <dbReference type="SAM" id="MobiDB-lite"/>
    </source>
</evidence>
<comment type="caution">
    <text evidence="2">The sequence shown here is derived from an EMBL/GenBank/DDBJ whole genome shotgun (WGS) entry which is preliminary data.</text>
</comment>
<feature type="compositionally biased region" description="Low complexity" evidence="1">
    <location>
        <begin position="82"/>
        <end position="92"/>
    </location>
</feature>
<evidence type="ECO:0000313" key="2">
    <source>
        <dbReference type="EMBL" id="KKZ64049.1"/>
    </source>
</evidence>
<dbReference type="Proteomes" id="UP000034164">
    <property type="component" value="Unassembled WGS sequence"/>
</dbReference>
<dbReference type="OrthoDB" id="4191147at2759"/>
<reference evidence="3" key="1">
    <citation type="journal article" date="2015" name="PLoS Genet.">
        <title>The dynamic genome and transcriptome of the human fungal pathogen Blastomyces and close relative Emmonsia.</title>
        <authorList>
            <person name="Munoz J.F."/>
            <person name="Gauthier G.M."/>
            <person name="Desjardins C.A."/>
            <person name="Gallo J.E."/>
            <person name="Holder J."/>
            <person name="Sullivan T.D."/>
            <person name="Marty A.J."/>
            <person name="Carmen J.C."/>
            <person name="Chen Z."/>
            <person name="Ding L."/>
            <person name="Gujja S."/>
            <person name="Magrini V."/>
            <person name="Misas E."/>
            <person name="Mitreva M."/>
            <person name="Priest M."/>
            <person name="Saif S."/>
            <person name="Whiston E.A."/>
            <person name="Young S."/>
            <person name="Zeng Q."/>
            <person name="Goldman W.E."/>
            <person name="Mardis E.R."/>
            <person name="Taylor J.W."/>
            <person name="McEwen J.G."/>
            <person name="Clay O.K."/>
            <person name="Klein B.S."/>
            <person name="Cuomo C.A."/>
        </authorList>
    </citation>
    <scope>NUCLEOTIDE SEQUENCE [LARGE SCALE GENOMIC DNA]</scope>
    <source>
        <strain evidence="3">UAMH 3008</strain>
    </source>
</reference>
<gene>
    <name evidence="2" type="ORF">EMCG_01633</name>
</gene>
<accession>A0A0G2J2E8</accession>
<sequence>MSGLPTPQSERKRTLRSHSRAPEFNPVEEEEITPSAEEEGRTQYDLAEEGDTMEAPSGSGRAGGKQPERGATEATDSPDGTPCPTMPTMPATSANGTITVTAADLLAFCQQMMLATRQTHDSNTENDSGTPMNDLRREVREYQKEVQISIDMKTVT</sequence>
<feature type="region of interest" description="Disordered" evidence="1">
    <location>
        <begin position="1"/>
        <end position="92"/>
    </location>
</feature>
<proteinExistence type="predicted"/>
<dbReference type="VEuPathDB" id="FungiDB:EMCG_01633"/>
<feature type="non-terminal residue" evidence="2">
    <location>
        <position position="156"/>
    </location>
</feature>
<organism evidence="2 3">
    <name type="scientific">[Emmonsia] crescens</name>
    <dbReference type="NCBI Taxonomy" id="73230"/>
    <lineage>
        <taxon>Eukaryota</taxon>
        <taxon>Fungi</taxon>
        <taxon>Dikarya</taxon>
        <taxon>Ascomycota</taxon>
        <taxon>Pezizomycotina</taxon>
        <taxon>Eurotiomycetes</taxon>
        <taxon>Eurotiomycetidae</taxon>
        <taxon>Onygenales</taxon>
        <taxon>Ajellomycetaceae</taxon>
        <taxon>Emergomyces</taxon>
    </lineage>
</organism>
<name>A0A0G2J2E8_9EURO</name>
<dbReference type="AlphaFoldDB" id="A0A0G2J2E8"/>
<protein>
    <submittedName>
        <fullName evidence="2">Uncharacterized protein</fullName>
    </submittedName>
</protein>
<evidence type="ECO:0000313" key="3">
    <source>
        <dbReference type="Proteomes" id="UP000034164"/>
    </source>
</evidence>